<dbReference type="InterPro" id="IPR051496">
    <property type="entry name" value="H-rev107_PLA/AT"/>
</dbReference>
<evidence type="ECO:0000256" key="2">
    <source>
        <dbReference type="ARBA" id="ARBA00022679"/>
    </source>
</evidence>
<dbReference type="RefSeq" id="XP_013084270.2">
    <property type="nucleotide sequence ID" value="XM_013228816.2"/>
</dbReference>
<dbReference type="Proteomes" id="UP001165740">
    <property type="component" value="Chromosome 14"/>
</dbReference>
<dbReference type="KEGG" id="bgt:106069203"/>
<dbReference type="GO" id="GO:0008970">
    <property type="term" value="F:phospholipase A1 activity"/>
    <property type="evidence" value="ECO:0007669"/>
    <property type="project" value="TreeGrafter"/>
</dbReference>
<comment type="similarity">
    <text evidence="1">Belongs to the H-rev107 family.</text>
</comment>
<protein>
    <submittedName>
        <fullName evidence="8 9">Phospholipase A and acyltransferase 4-like</fullName>
    </submittedName>
</protein>
<dbReference type="GO" id="GO:0016410">
    <property type="term" value="F:N-acyltransferase activity"/>
    <property type="evidence" value="ECO:0007669"/>
    <property type="project" value="TreeGrafter"/>
</dbReference>
<evidence type="ECO:0000313" key="7">
    <source>
        <dbReference type="Proteomes" id="UP001165740"/>
    </source>
</evidence>
<sequence>MTCFSSCSSSRSSSSCCSSSSSSKTSGNKLDLEIGDIIKIHRTFYYHSALVVGNDALIHVIRTAAECKIGIESFDIVVAGCRWEKGNDYDNIKTPLPKEQIFQKAVSKAGKYDYDVAKNNCDHFVTECRYGEAFSKQVNNELKKSFAMGAERMANSVCSSSQNCSCKKDDNVQSDESNRIV</sequence>
<proteinExistence type="inferred from homology"/>
<evidence type="ECO:0000256" key="3">
    <source>
        <dbReference type="ARBA" id="ARBA00022801"/>
    </source>
</evidence>
<dbReference type="RefSeq" id="XP_055865438.1">
    <property type="nucleotide sequence ID" value="XM_056009463.1"/>
</dbReference>
<dbReference type="RefSeq" id="XP_055865437.1">
    <property type="nucleotide sequence ID" value="XM_056009462.1"/>
</dbReference>
<dbReference type="GO" id="GO:0070292">
    <property type="term" value="P:N-acylphosphatidylethanolamine metabolic process"/>
    <property type="evidence" value="ECO:0007669"/>
    <property type="project" value="TreeGrafter"/>
</dbReference>
<dbReference type="InterPro" id="IPR007053">
    <property type="entry name" value="LRAT_dom"/>
</dbReference>
<evidence type="ECO:0000313" key="10">
    <source>
        <dbReference type="RefSeq" id="XP_055865438.1"/>
    </source>
</evidence>
<dbReference type="Gene3D" id="3.90.1720.10">
    <property type="entry name" value="endopeptidase domain like (from Nostoc punctiforme)"/>
    <property type="match status" value="1"/>
</dbReference>
<feature type="compositionally biased region" description="Low complexity" evidence="5">
    <location>
        <begin position="1"/>
        <end position="23"/>
    </location>
</feature>
<keyword evidence="2" id="KW-0808">Transferase</keyword>
<dbReference type="AlphaFoldDB" id="A0A9U8EED9"/>
<feature type="region of interest" description="Disordered" evidence="5">
    <location>
        <begin position="1"/>
        <end position="27"/>
    </location>
</feature>
<feature type="compositionally biased region" description="Basic and acidic residues" evidence="5">
    <location>
        <begin position="166"/>
        <end position="181"/>
    </location>
</feature>
<organism evidence="7 8">
    <name type="scientific">Biomphalaria glabrata</name>
    <name type="common">Bloodfluke planorb</name>
    <name type="synonym">Freshwater snail</name>
    <dbReference type="NCBI Taxonomy" id="6526"/>
    <lineage>
        <taxon>Eukaryota</taxon>
        <taxon>Metazoa</taxon>
        <taxon>Spiralia</taxon>
        <taxon>Lophotrochozoa</taxon>
        <taxon>Mollusca</taxon>
        <taxon>Gastropoda</taxon>
        <taxon>Heterobranchia</taxon>
        <taxon>Euthyneura</taxon>
        <taxon>Panpulmonata</taxon>
        <taxon>Hygrophila</taxon>
        <taxon>Lymnaeoidea</taxon>
        <taxon>Planorbidae</taxon>
        <taxon>Biomphalaria</taxon>
    </lineage>
</organism>
<dbReference type="GO" id="GO:0005737">
    <property type="term" value="C:cytoplasm"/>
    <property type="evidence" value="ECO:0007669"/>
    <property type="project" value="TreeGrafter"/>
</dbReference>
<reference evidence="8 9" key="1">
    <citation type="submission" date="2025-04" db="UniProtKB">
        <authorList>
            <consortium name="RefSeq"/>
        </authorList>
    </citation>
    <scope>IDENTIFICATION</scope>
</reference>
<accession>A0A9U8EED9</accession>
<evidence type="ECO:0000313" key="9">
    <source>
        <dbReference type="RefSeq" id="XP_055865437.1"/>
    </source>
</evidence>
<feature type="domain" description="LRAT" evidence="6">
    <location>
        <begin position="37"/>
        <end position="137"/>
    </location>
</feature>
<evidence type="ECO:0000259" key="6">
    <source>
        <dbReference type="PROSITE" id="PS51934"/>
    </source>
</evidence>
<dbReference type="OrthoDB" id="10051797at2759"/>
<dbReference type="PANTHER" id="PTHR13943">
    <property type="entry name" value="HRAS-LIKE SUPPRESSOR - RELATED"/>
    <property type="match status" value="1"/>
</dbReference>
<evidence type="ECO:0000256" key="1">
    <source>
        <dbReference type="ARBA" id="ARBA00007824"/>
    </source>
</evidence>
<gene>
    <name evidence="8 9 10" type="primary">LOC106069203</name>
</gene>
<keyword evidence="4" id="KW-0443">Lipid metabolism</keyword>
<dbReference type="GeneID" id="106069203"/>
<keyword evidence="7" id="KW-1185">Reference proteome</keyword>
<dbReference type="PANTHER" id="PTHR13943:SF31">
    <property type="entry name" value="PHOSPHOLIPASE A AND ACYLTRANSFERASE 3"/>
    <property type="match status" value="1"/>
</dbReference>
<feature type="region of interest" description="Disordered" evidence="5">
    <location>
        <begin position="160"/>
        <end position="181"/>
    </location>
</feature>
<evidence type="ECO:0000313" key="8">
    <source>
        <dbReference type="RefSeq" id="XP_013084270.2"/>
    </source>
</evidence>
<dbReference type="Pfam" id="PF04970">
    <property type="entry name" value="LRAT"/>
    <property type="match status" value="1"/>
</dbReference>
<dbReference type="GO" id="GO:0004623">
    <property type="term" value="F:phospholipase A2 activity"/>
    <property type="evidence" value="ECO:0007669"/>
    <property type="project" value="TreeGrafter"/>
</dbReference>
<keyword evidence="3" id="KW-0378">Hydrolase</keyword>
<name>A0A9U8EED9_BIOGL</name>
<evidence type="ECO:0000256" key="5">
    <source>
        <dbReference type="SAM" id="MobiDB-lite"/>
    </source>
</evidence>
<dbReference type="PROSITE" id="PS51934">
    <property type="entry name" value="LRAT"/>
    <property type="match status" value="1"/>
</dbReference>
<evidence type="ECO:0000256" key="4">
    <source>
        <dbReference type="ARBA" id="ARBA00023098"/>
    </source>
</evidence>